<reference evidence="5 6" key="1">
    <citation type="submission" date="2020-10" db="EMBL/GenBank/DDBJ databases">
        <title>The Coptis chinensis genome and diversification of protoberbering-type alkaloids.</title>
        <authorList>
            <person name="Wang B."/>
            <person name="Shu S."/>
            <person name="Song C."/>
            <person name="Liu Y."/>
        </authorList>
    </citation>
    <scope>NUCLEOTIDE SEQUENCE [LARGE SCALE GENOMIC DNA]</scope>
    <source>
        <strain evidence="5">HL-2020</strain>
        <tissue evidence="5">Leaf</tissue>
    </source>
</reference>
<feature type="domain" description="Kinesin motor" evidence="4">
    <location>
        <begin position="47"/>
        <end position="121"/>
    </location>
</feature>
<dbReference type="Pfam" id="PF16796">
    <property type="entry name" value="Microtub_bd"/>
    <property type="match status" value="1"/>
</dbReference>
<comment type="caution">
    <text evidence="2">Lacks conserved residue(s) required for the propagation of feature annotation.</text>
</comment>
<evidence type="ECO:0000259" key="4">
    <source>
        <dbReference type="PROSITE" id="PS50067"/>
    </source>
</evidence>
<dbReference type="EMBL" id="JADFTS010000009">
    <property type="protein sequence ID" value="KAF9587522.1"/>
    <property type="molecule type" value="Genomic_DNA"/>
</dbReference>
<dbReference type="PROSITE" id="PS50067">
    <property type="entry name" value="KINESIN_MOTOR_2"/>
    <property type="match status" value="1"/>
</dbReference>
<feature type="compositionally biased region" description="Low complexity" evidence="3">
    <location>
        <begin position="1"/>
        <end position="11"/>
    </location>
</feature>
<dbReference type="OrthoDB" id="1691229at2759"/>
<feature type="region of interest" description="Disordered" evidence="3">
    <location>
        <begin position="1"/>
        <end position="43"/>
    </location>
</feature>
<feature type="compositionally biased region" description="Polar residues" evidence="3">
    <location>
        <begin position="30"/>
        <end position="40"/>
    </location>
</feature>
<evidence type="ECO:0000313" key="6">
    <source>
        <dbReference type="Proteomes" id="UP000631114"/>
    </source>
</evidence>
<dbReference type="InterPro" id="IPR031852">
    <property type="entry name" value="Vik1/Cik1_MT-bd"/>
</dbReference>
<comment type="caution">
    <text evidence="5">The sequence shown here is derived from an EMBL/GenBank/DDBJ whole genome shotgun (WGS) entry which is preliminary data.</text>
</comment>
<keyword evidence="1" id="KW-0505">Motor protein</keyword>
<evidence type="ECO:0000256" key="1">
    <source>
        <dbReference type="ARBA" id="ARBA00023175"/>
    </source>
</evidence>
<evidence type="ECO:0000256" key="2">
    <source>
        <dbReference type="PROSITE-ProRule" id="PRU00283"/>
    </source>
</evidence>
<evidence type="ECO:0000313" key="5">
    <source>
        <dbReference type="EMBL" id="KAF9587522.1"/>
    </source>
</evidence>
<dbReference type="GO" id="GO:0007018">
    <property type="term" value="P:microtubule-based movement"/>
    <property type="evidence" value="ECO:0007669"/>
    <property type="project" value="InterPro"/>
</dbReference>
<accession>A0A835GWN6</accession>
<dbReference type="InterPro" id="IPR036961">
    <property type="entry name" value="Kinesin_motor_dom_sf"/>
</dbReference>
<evidence type="ECO:0000256" key="3">
    <source>
        <dbReference type="SAM" id="MobiDB-lite"/>
    </source>
</evidence>
<comment type="similarity">
    <text evidence="2">Belongs to the TRAFAC class myosin-kinesin ATPase superfamily. Kinesin family.</text>
</comment>
<organism evidence="5 6">
    <name type="scientific">Coptis chinensis</name>
    <dbReference type="NCBI Taxonomy" id="261450"/>
    <lineage>
        <taxon>Eukaryota</taxon>
        <taxon>Viridiplantae</taxon>
        <taxon>Streptophyta</taxon>
        <taxon>Embryophyta</taxon>
        <taxon>Tracheophyta</taxon>
        <taxon>Spermatophyta</taxon>
        <taxon>Magnoliopsida</taxon>
        <taxon>Ranunculales</taxon>
        <taxon>Ranunculaceae</taxon>
        <taxon>Coptidoideae</taxon>
        <taxon>Coptis</taxon>
    </lineage>
</organism>
<proteinExistence type="inferred from homology"/>
<dbReference type="Gene3D" id="3.40.850.10">
    <property type="entry name" value="Kinesin motor domain"/>
    <property type="match status" value="1"/>
</dbReference>
<sequence length="121" mass="12829">MESSGQSSGSSALHPLPSGQATPPAGQETPPVTSESSGAPSSELKGNIRVFYRVRPMLPDDGASVEASVICYLTSMESLGRGIDLLQNGILGIDKSGLTAVQLHWQKHQFTFDKVFTHESS</sequence>
<dbReference type="GO" id="GO:0005524">
    <property type="term" value="F:ATP binding"/>
    <property type="evidence" value="ECO:0007669"/>
    <property type="project" value="InterPro"/>
</dbReference>
<protein>
    <recommendedName>
        <fullName evidence="4">Kinesin motor domain-containing protein</fullName>
    </recommendedName>
</protein>
<dbReference type="AlphaFoldDB" id="A0A835GWN6"/>
<keyword evidence="6" id="KW-1185">Reference proteome</keyword>
<gene>
    <name evidence="5" type="ORF">IFM89_003559</name>
</gene>
<dbReference type="Proteomes" id="UP000631114">
    <property type="component" value="Unassembled WGS sequence"/>
</dbReference>
<dbReference type="InterPro" id="IPR001752">
    <property type="entry name" value="Kinesin_motor_dom"/>
</dbReference>
<dbReference type="GO" id="GO:0003777">
    <property type="term" value="F:microtubule motor activity"/>
    <property type="evidence" value="ECO:0007669"/>
    <property type="project" value="InterPro"/>
</dbReference>
<dbReference type="GO" id="GO:0008017">
    <property type="term" value="F:microtubule binding"/>
    <property type="evidence" value="ECO:0007669"/>
    <property type="project" value="InterPro"/>
</dbReference>
<name>A0A835GWN6_9MAGN</name>